<dbReference type="KEGG" id="pex:IZT61_04100"/>
<name>A0A7S9L1D3_9SPHI</name>
<reference evidence="1 2" key="1">
    <citation type="submission" date="2020-11" db="EMBL/GenBank/DDBJ databases">
        <title>Pedobacter endophytica, an endophytic bacteria isolated form Carex pumila.</title>
        <authorList>
            <person name="Peng Y."/>
            <person name="Jiang L."/>
            <person name="Lee J."/>
        </authorList>
    </citation>
    <scope>NUCLEOTIDE SEQUENCE [LARGE SCALE GENOMIC DNA]</scope>
    <source>
        <strain evidence="1 2">JBR3-12</strain>
    </source>
</reference>
<dbReference type="EMBL" id="CP064939">
    <property type="protein sequence ID" value="QPH40474.1"/>
    <property type="molecule type" value="Genomic_DNA"/>
</dbReference>
<accession>A0A7S9L1D3</accession>
<organism evidence="1 2">
    <name type="scientific">Pedobacter endophyticus</name>
    <dbReference type="NCBI Taxonomy" id="2789740"/>
    <lineage>
        <taxon>Bacteria</taxon>
        <taxon>Pseudomonadati</taxon>
        <taxon>Bacteroidota</taxon>
        <taxon>Sphingobacteriia</taxon>
        <taxon>Sphingobacteriales</taxon>
        <taxon>Sphingobacteriaceae</taxon>
        <taxon>Pedobacter</taxon>
    </lineage>
</organism>
<evidence type="ECO:0000313" key="1">
    <source>
        <dbReference type="EMBL" id="QPH40474.1"/>
    </source>
</evidence>
<keyword evidence="2" id="KW-1185">Reference proteome</keyword>
<dbReference type="RefSeq" id="WP_196099928.1">
    <property type="nucleotide sequence ID" value="NZ_CP064939.1"/>
</dbReference>
<evidence type="ECO:0000313" key="2">
    <source>
        <dbReference type="Proteomes" id="UP000594759"/>
    </source>
</evidence>
<proteinExistence type="predicted"/>
<sequence length="158" mass="18561">MIELDFFYPLNDPNALAYQLICFDTKACWKILLDGELLGSFEKQNNAWKKLTGEWVNDDFIVAAGNLIDAQAYNRLPNEICTRWEKQIAEVIAESDHSYLVICKADINFAAFTKIFSRFIPGLLKDEWEITFKIYSHDFNEDLELVTRMDLRRERAFY</sequence>
<dbReference type="AlphaFoldDB" id="A0A7S9L1D3"/>
<gene>
    <name evidence="1" type="ORF">IZT61_04100</name>
</gene>
<protein>
    <submittedName>
        <fullName evidence="1">Uncharacterized protein</fullName>
    </submittedName>
</protein>
<dbReference type="Proteomes" id="UP000594759">
    <property type="component" value="Chromosome"/>
</dbReference>